<keyword evidence="7 9" id="KW-0057">Aromatic amino acid biosynthesis</keyword>
<keyword evidence="5 9" id="KW-0028">Amino-acid biosynthesis</keyword>
<dbReference type="OrthoDB" id="9786954at2"/>
<name>A0A2P8HW93_9BACI</name>
<organism evidence="11 12">
    <name type="scientific">Salsuginibacillus halophilus</name>
    <dbReference type="NCBI Taxonomy" id="517424"/>
    <lineage>
        <taxon>Bacteria</taxon>
        <taxon>Bacillati</taxon>
        <taxon>Bacillota</taxon>
        <taxon>Bacilli</taxon>
        <taxon>Bacillales</taxon>
        <taxon>Bacillaceae</taxon>
        <taxon>Salsuginibacillus</taxon>
    </lineage>
</organism>
<accession>A0A2P8HW93</accession>
<evidence type="ECO:0000256" key="2">
    <source>
        <dbReference type="ARBA" id="ARBA00004664"/>
    </source>
</evidence>
<dbReference type="UniPathway" id="UPA00035">
    <property type="reaction ID" value="UER00042"/>
</dbReference>
<reference evidence="11 12" key="1">
    <citation type="submission" date="2018-03" db="EMBL/GenBank/DDBJ databases">
        <title>Genomic Encyclopedia of Type Strains, Phase III (KMG-III): the genomes of soil and plant-associated and newly described type strains.</title>
        <authorList>
            <person name="Whitman W."/>
        </authorList>
    </citation>
    <scope>NUCLEOTIDE SEQUENCE [LARGE SCALE GENOMIC DNA]</scope>
    <source>
        <strain evidence="11 12">CGMCC 1.07653</strain>
    </source>
</reference>
<dbReference type="PANTHER" id="PTHR42894">
    <property type="entry name" value="N-(5'-PHOSPHORIBOSYL)ANTHRANILATE ISOMERASE"/>
    <property type="match status" value="1"/>
</dbReference>
<dbReference type="SUPFAM" id="SSF51366">
    <property type="entry name" value="Ribulose-phoshate binding barrel"/>
    <property type="match status" value="1"/>
</dbReference>
<dbReference type="NCBIfam" id="NF002301">
    <property type="entry name" value="PRK01222.2-1"/>
    <property type="match status" value="1"/>
</dbReference>
<dbReference type="InterPro" id="IPR044643">
    <property type="entry name" value="TrpF_fam"/>
</dbReference>
<evidence type="ECO:0000256" key="5">
    <source>
        <dbReference type="ARBA" id="ARBA00022605"/>
    </source>
</evidence>
<comment type="caution">
    <text evidence="11">The sequence shown here is derived from an EMBL/GenBank/DDBJ whole genome shotgun (WGS) entry which is preliminary data.</text>
</comment>
<dbReference type="Proteomes" id="UP000242310">
    <property type="component" value="Unassembled WGS sequence"/>
</dbReference>
<dbReference type="InterPro" id="IPR001240">
    <property type="entry name" value="PRAI_dom"/>
</dbReference>
<dbReference type="EMBL" id="PYAV01000003">
    <property type="protein sequence ID" value="PSL50501.1"/>
    <property type="molecule type" value="Genomic_DNA"/>
</dbReference>
<evidence type="ECO:0000259" key="10">
    <source>
        <dbReference type="Pfam" id="PF00697"/>
    </source>
</evidence>
<sequence>MARPTFKMCGLMQEDDVLQAVSHNADLLGFVFADSRRQVKKEDVRLWLQKAPSVSACGLFVNPTLEEVEQVLKTVPLQIVQLHGTESPAFAAEVKALGVEVYKALHHRSETDARDVLAPFFGIADGFIIDTYSKNGWGGTGEQFDWEAVPCYRDEAKRFGVPLLIAGGITPENVDQLLTYHPPGIDVSSGIEENRMKSASRMKALEERLRAYERELSR</sequence>
<comment type="similarity">
    <text evidence="9">Belongs to the TrpF family.</text>
</comment>
<keyword evidence="8 9" id="KW-0413">Isomerase</keyword>
<dbReference type="GO" id="GO:0000162">
    <property type="term" value="P:L-tryptophan biosynthetic process"/>
    <property type="evidence" value="ECO:0007669"/>
    <property type="project" value="UniProtKB-UniRule"/>
</dbReference>
<evidence type="ECO:0000256" key="4">
    <source>
        <dbReference type="ARBA" id="ARBA00022272"/>
    </source>
</evidence>
<dbReference type="EC" id="5.3.1.24" evidence="3 9"/>
<evidence type="ECO:0000256" key="3">
    <source>
        <dbReference type="ARBA" id="ARBA00012572"/>
    </source>
</evidence>
<evidence type="ECO:0000256" key="8">
    <source>
        <dbReference type="ARBA" id="ARBA00023235"/>
    </source>
</evidence>
<gene>
    <name evidence="9" type="primary">trpF</name>
    <name evidence="11" type="ORF">B0H94_103113</name>
</gene>
<dbReference type="RefSeq" id="WP_106587828.1">
    <property type="nucleotide sequence ID" value="NZ_PYAV01000003.1"/>
</dbReference>
<keyword evidence="12" id="KW-1185">Reference proteome</keyword>
<evidence type="ECO:0000313" key="11">
    <source>
        <dbReference type="EMBL" id="PSL50501.1"/>
    </source>
</evidence>
<proteinExistence type="inferred from homology"/>
<dbReference type="InterPro" id="IPR013785">
    <property type="entry name" value="Aldolase_TIM"/>
</dbReference>
<evidence type="ECO:0000256" key="7">
    <source>
        <dbReference type="ARBA" id="ARBA00023141"/>
    </source>
</evidence>
<dbReference type="GO" id="GO:0004640">
    <property type="term" value="F:phosphoribosylanthranilate isomerase activity"/>
    <property type="evidence" value="ECO:0007669"/>
    <property type="project" value="UniProtKB-UniRule"/>
</dbReference>
<dbReference type="Pfam" id="PF00697">
    <property type="entry name" value="PRAI"/>
    <property type="match status" value="1"/>
</dbReference>
<comment type="catalytic activity">
    <reaction evidence="1 9">
        <text>N-(5-phospho-beta-D-ribosyl)anthranilate = 1-(2-carboxyphenylamino)-1-deoxy-D-ribulose 5-phosphate</text>
        <dbReference type="Rhea" id="RHEA:21540"/>
        <dbReference type="ChEBI" id="CHEBI:18277"/>
        <dbReference type="ChEBI" id="CHEBI:58613"/>
        <dbReference type="EC" id="5.3.1.24"/>
    </reaction>
</comment>
<dbReference type="CDD" id="cd00405">
    <property type="entry name" value="PRAI"/>
    <property type="match status" value="1"/>
</dbReference>
<comment type="pathway">
    <text evidence="2 9">Amino-acid biosynthesis; L-tryptophan biosynthesis; L-tryptophan from chorismate: step 3/5.</text>
</comment>
<dbReference type="Gene3D" id="3.20.20.70">
    <property type="entry name" value="Aldolase class I"/>
    <property type="match status" value="1"/>
</dbReference>
<protein>
    <recommendedName>
        <fullName evidence="4 9">N-(5'-phosphoribosyl)anthranilate isomerase</fullName>
        <shortName evidence="9">PRAI</shortName>
        <ecNumber evidence="3 9">5.3.1.24</ecNumber>
    </recommendedName>
</protein>
<feature type="domain" description="N-(5'phosphoribosyl) anthranilate isomerase (PRAI)" evidence="10">
    <location>
        <begin position="7"/>
        <end position="207"/>
    </location>
</feature>
<evidence type="ECO:0000256" key="9">
    <source>
        <dbReference type="HAMAP-Rule" id="MF_00135"/>
    </source>
</evidence>
<evidence type="ECO:0000313" key="12">
    <source>
        <dbReference type="Proteomes" id="UP000242310"/>
    </source>
</evidence>
<dbReference type="HAMAP" id="MF_00135">
    <property type="entry name" value="PRAI"/>
    <property type="match status" value="1"/>
</dbReference>
<dbReference type="InterPro" id="IPR011060">
    <property type="entry name" value="RibuloseP-bd_barrel"/>
</dbReference>
<dbReference type="AlphaFoldDB" id="A0A2P8HW93"/>
<evidence type="ECO:0000256" key="6">
    <source>
        <dbReference type="ARBA" id="ARBA00022822"/>
    </source>
</evidence>
<dbReference type="PANTHER" id="PTHR42894:SF1">
    <property type="entry name" value="N-(5'-PHOSPHORIBOSYL)ANTHRANILATE ISOMERASE"/>
    <property type="match status" value="1"/>
</dbReference>
<keyword evidence="6 9" id="KW-0822">Tryptophan biosynthesis</keyword>
<evidence type="ECO:0000256" key="1">
    <source>
        <dbReference type="ARBA" id="ARBA00001164"/>
    </source>
</evidence>